<evidence type="ECO:0000313" key="2">
    <source>
        <dbReference type="EMBL" id="TQM95807.1"/>
    </source>
</evidence>
<dbReference type="AlphaFoldDB" id="A0A543KL47"/>
<dbReference type="EMBL" id="VFPU01000001">
    <property type="protein sequence ID" value="TQM95807.1"/>
    <property type="molecule type" value="Genomic_DNA"/>
</dbReference>
<keyword evidence="1" id="KW-0732">Signal</keyword>
<accession>A0A543KL47</accession>
<feature type="signal peptide" evidence="1">
    <location>
        <begin position="1"/>
        <end position="21"/>
    </location>
</feature>
<dbReference type="OrthoDB" id="9845897at2"/>
<feature type="chain" id="PRO_5022114966" description="Secreted protein" evidence="1">
    <location>
        <begin position="22"/>
        <end position="162"/>
    </location>
</feature>
<evidence type="ECO:0000313" key="3">
    <source>
        <dbReference type="Proteomes" id="UP000315133"/>
    </source>
</evidence>
<sequence>MQVSRRSLLLTAAAALTTTSAATTDQRLRVGLLTFVLPTGAAPSTTPDGWDWAAEGEQGMQILIRGRTAAPTPELALTAAVRPEATGIVPWSVTGTPPQGVAGADAYRVWSIRSTTEPVRTGVALAATLAGATAVCLVTGSEGWSPSLRRSFLASMEVRREA</sequence>
<name>A0A543KL47_9MICO</name>
<reference evidence="2 3" key="1">
    <citation type="submission" date="2019-06" db="EMBL/GenBank/DDBJ databases">
        <title>Sequencing the genomes of 1000 actinobacteria strains.</title>
        <authorList>
            <person name="Klenk H.-P."/>
        </authorList>
    </citation>
    <scope>NUCLEOTIDE SEQUENCE [LARGE SCALE GENOMIC DNA]</scope>
    <source>
        <strain evidence="2 3">DSM 12362</strain>
    </source>
</reference>
<dbReference type="Proteomes" id="UP000315133">
    <property type="component" value="Unassembled WGS sequence"/>
</dbReference>
<evidence type="ECO:0008006" key="4">
    <source>
        <dbReference type="Google" id="ProtNLM"/>
    </source>
</evidence>
<comment type="caution">
    <text evidence="2">The sequence shown here is derived from an EMBL/GenBank/DDBJ whole genome shotgun (WGS) entry which is preliminary data.</text>
</comment>
<organism evidence="2 3">
    <name type="scientific">Ornithinimicrobium humiphilum</name>
    <dbReference type="NCBI Taxonomy" id="125288"/>
    <lineage>
        <taxon>Bacteria</taxon>
        <taxon>Bacillati</taxon>
        <taxon>Actinomycetota</taxon>
        <taxon>Actinomycetes</taxon>
        <taxon>Micrococcales</taxon>
        <taxon>Ornithinimicrobiaceae</taxon>
        <taxon>Ornithinimicrobium</taxon>
    </lineage>
</organism>
<dbReference type="RefSeq" id="WP_141817512.1">
    <property type="nucleotide sequence ID" value="NZ_BAAAIL010000003.1"/>
</dbReference>
<keyword evidence="3" id="KW-1185">Reference proteome</keyword>
<proteinExistence type="predicted"/>
<gene>
    <name evidence="2" type="ORF">FB476_0657</name>
</gene>
<evidence type="ECO:0000256" key="1">
    <source>
        <dbReference type="SAM" id="SignalP"/>
    </source>
</evidence>
<protein>
    <recommendedName>
        <fullName evidence="4">Secreted protein</fullName>
    </recommendedName>
</protein>